<dbReference type="SUPFAM" id="SSF53850">
    <property type="entry name" value="Periplasmic binding protein-like II"/>
    <property type="match status" value="1"/>
</dbReference>
<evidence type="ECO:0000313" key="5">
    <source>
        <dbReference type="EMBL" id="MFC7294807.1"/>
    </source>
</evidence>
<sequence>MRVVIAVLLPALMIFCTHGAAAPPCKILTASGNPEYPPLLWEDDRVPGHLTGAAIAFLAEILEPLGVKLDVQSPGSWARVQRLARVGELDMIAGAFITSERIQYMDYLLPPYMHLPTSVWVPAGETFTYRHWPDLENKRGSTLIGNSFGQGFDRYAEQNLEIIKVRTIEQSFEMALAGRVDYVLYERLQGQVKLQRLGMARKFVPLDVPVSNEGLFFTFSKNSPCNTFEFRELIADRLYTLVQSGRLDEIIKEYAARYMYLRP</sequence>
<gene>
    <name evidence="5" type="ORF">ACFQQA_08720</name>
</gene>
<dbReference type="RefSeq" id="WP_227520926.1">
    <property type="nucleotide sequence ID" value="NZ_JBHTBD010000002.1"/>
</dbReference>
<keyword evidence="6" id="KW-1185">Reference proteome</keyword>
<keyword evidence="2 3" id="KW-0732">Signal</keyword>
<name>A0ABW2IV16_9GAMM</name>
<dbReference type="SMART" id="SM00062">
    <property type="entry name" value="PBPb"/>
    <property type="match status" value="1"/>
</dbReference>
<evidence type="ECO:0000256" key="3">
    <source>
        <dbReference type="SAM" id="SignalP"/>
    </source>
</evidence>
<protein>
    <submittedName>
        <fullName evidence="5">Substrate-binding periplasmic protein</fullName>
    </submittedName>
</protein>
<proteinExistence type="inferred from homology"/>
<feature type="chain" id="PRO_5047501442" evidence="3">
    <location>
        <begin position="22"/>
        <end position="263"/>
    </location>
</feature>
<evidence type="ECO:0000256" key="1">
    <source>
        <dbReference type="ARBA" id="ARBA00010333"/>
    </source>
</evidence>
<evidence type="ECO:0000259" key="4">
    <source>
        <dbReference type="SMART" id="SM00062"/>
    </source>
</evidence>
<dbReference type="PANTHER" id="PTHR35936:SF6">
    <property type="entry name" value="AMINO ACID ABC TRANSPORTER SUBSTRATE-BINDING PAAT FAMILY PROTEIN"/>
    <property type="match status" value="1"/>
</dbReference>
<feature type="signal peptide" evidence="3">
    <location>
        <begin position="1"/>
        <end position="21"/>
    </location>
</feature>
<organism evidence="5 6">
    <name type="scientific">Marinobacter aromaticivorans</name>
    <dbReference type="NCBI Taxonomy" id="1494078"/>
    <lineage>
        <taxon>Bacteria</taxon>
        <taxon>Pseudomonadati</taxon>
        <taxon>Pseudomonadota</taxon>
        <taxon>Gammaproteobacteria</taxon>
        <taxon>Pseudomonadales</taxon>
        <taxon>Marinobacteraceae</taxon>
        <taxon>Marinobacter</taxon>
    </lineage>
</organism>
<comment type="caution">
    <text evidence="5">The sequence shown here is derived from an EMBL/GenBank/DDBJ whole genome shotgun (WGS) entry which is preliminary data.</text>
</comment>
<dbReference type="Gene3D" id="3.40.190.10">
    <property type="entry name" value="Periplasmic binding protein-like II"/>
    <property type="match status" value="2"/>
</dbReference>
<dbReference type="Proteomes" id="UP001596506">
    <property type="component" value="Unassembled WGS sequence"/>
</dbReference>
<dbReference type="Pfam" id="PF00497">
    <property type="entry name" value="SBP_bac_3"/>
    <property type="match status" value="1"/>
</dbReference>
<accession>A0ABW2IV16</accession>
<comment type="similarity">
    <text evidence="1">Belongs to the bacterial solute-binding protein 3 family.</text>
</comment>
<evidence type="ECO:0000256" key="2">
    <source>
        <dbReference type="ARBA" id="ARBA00022729"/>
    </source>
</evidence>
<evidence type="ECO:0000313" key="6">
    <source>
        <dbReference type="Proteomes" id="UP001596506"/>
    </source>
</evidence>
<reference evidence="6" key="1">
    <citation type="journal article" date="2019" name="Int. J. Syst. Evol. Microbiol.">
        <title>The Global Catalogue of Microorganisms (GCM) 10K type strain sequencing project: providing services to taxonomists for standard genome sequencing and annotation.</title>
        <authorList>
            <consortium name="The Broad Institute Genomics Platform"/>
            <consortium name="The Broad Institute Genome Sequencing Center for Infectious Disease"/>
            <person name="Wu L."/>
            <person name="Ma J."/>
        </authorList>
    </citation>
    <scope>NUCLEOTIDE SEQUENCE [LARGE SCALE GENOMIC DNA]</scope>
    <source>
        <strain evidence="6">CCUG 60559</strain>
    </source>
</reference>
<dbReference type="EMBL" id="JBHTBD010000002">
    <property type="protein sequence ID" value="MFC7294807.1"/>
    <property type="molecule type" value="Genomic_DNA"/>
</dbReference>
<dbReference type="PANTHER" id="PTHR35936">
    <property type="entry name" value="MEMBRANE-BOUND LYTIC MUREIN TRANSGLYCOSYLASE F"/>
    <property type="match status" value="1"/>
</dbReference>
<feature type="domain" description="Solute-binding protein family 3/N-terminal" evidence="4">
    <location>
        <begin position="26"/>
        <end position="257"/>
    </location>
</feature>
<dbReference type="InterPro" id="IPR001638">
    <property type="entry name" value="Solute-binding_3/MltF_N"/>
</dbReference>